<evidence type="ECO:0000259" key="1">
    <source>
        <dbReference type="Pfam" id="PF01936"/>
    </source>
</evidence>
<dbReference type="Proteomes" id="UP000603434">
    <property type="component" value="Unassembled WGS sequence"/>
</dbReference>
<name>A0A8J6TN36_9BACT</name>
<gene>
    <name evidence="2" type="ORF">H8E23_14555</name>
</gene>
<protein>
    <submittedName>
        <fullName evidence="2">NYN domain-containing protein</fullName>
    </submittedName>
</protein>
<dbReference type="PANTHER" id="PTHR35458:SF8">
    <property type="entry name" value="SLR0650 PROTEIN"/>
    <property type="match status" value="1"/>
</dbReference>
<dbReference type="Pfam" id="PF01936">
    <property type="entry name" value="NYN"/>
    <property type="match status" value="1"/>
</dbReference>
<dbReference type="AlphaFoldDB" id="A0A8J6TN36"/>
<dbReference type="PANTHER" id="PTHR35458">
    <property type="entry name" value="SLR0755 PROTEIN"/>
    <property type="match status" value="1"/>
</dbReference>
<organism evidence="2 3">
    <name type="scientific">Candidatus Desulfatibia profunda</name>
    <dbReference type="NCBI Taxonomy" id="2841695"/>
    <lineage>
        <taxon>Bacteria</taxon>
        <taxon>Pseudomonadati</taxon>
        <taxon>Thermodesulfobacteriota</taxon>
        <taxon>Desulfobacteria</taxon>
        <taxon>Desulfobacterales</taxon>
        <taxon>Desulfobacterales incertae sedis</taxon>
        <taxon>Candidatus Desulfatibia</taxon>
    </lineage>
</organism>
<dbReference type="GO" id="GO:0004540">
    <property type="term" value="F:RNA nuclease activity"/>
    <property type="evidence" value="ECO:0007669"/>
    <property type="project" value="InterPro"/>
</dbReference>
<evidence type="ECO:0000313" key="3">
    <source>
        <dbReference type="Proteomes" id="UP000603434"/>
    </source>
</evidence>
<dbReference type="EMBL" id="JACNJH010000207">
    <property type="protein sequence ID" value="MBC8362604.1"/>
    <property type="molecule type" value="Genomic_DNA"/>
</dbReference>
<feature type="domain" description="NYN" evidence="1">
    <location>
        <begin position="3"/>
        <end position="170"/>
    </location>
</feature>
<dbReference type="InterPro" id="IPR021139">
    <property type="entry name" value="NYN"/>
</dbReference>
<comment type="caution">
    <text evidence="2">The sequence shown here is derived from an EMBL/GenBank/DDBJ whole genome shotgun (WGS) entry which is preliminary data.</text>
</comment>
<proteinExistence type="predicted"/>
<dbReference type="Gene3D" id="3.40.50.1010">
    <property type="entry name" value="5'-nuclease"/>
    <property type="match status" value="1"/>
</dbReference>
<dbReference type="InterPro" id="IPR047140">
    <property type="entry name" value="LabA"/>
</dbReference>
<reference evidence="2 3" key="1">
    <citation type="submission" date="2020-08" db="EMBL/GenBank/DDBJ databases">
        <title>Bridging the membrane lipid divide: bacteria of the FCB group superphylum have the potential to synthesize archaeal ether lipids.</title>
        <authorList>
            <person name="Villanueva L."/>
            <person name="Von Meijenfeldt F.A.B."/>
            <person name="Westbye A.B."/>
            <person name="Yadav S."/>
            <person name="Hopmans E.C."/>
            <person name="Dutilh B.E."/>
            <person name="Sinninghe Damste J.S."/>
        </authorList>
    </citation>
    <scope>NUCLEOTIDE SEQUENCE [LARGE SCALE GENOMIC DNA]</scope>
    <source>
        <strain evidence="2">NIOZ-UU30</strain>
    </source>
</reference>
<sequence length="181" mass="20761">MEKVSVFIDGGYLDHIIQDIGKKVDYSKLARKLCGSDNFMRAYYYHCLPYQSDPPTEEEKTRFSKASAFFDRLKRLDRFQIRLGKLAKRGNYSDGNPILIQKRVDVYLATDLVKFSARKGMDQAVLLTSDSDYVPAIAASKEFGVIVKLAYYDNLSINQELLDACDERFSFSASFFDDILR</sequence>
<accession>A0A8J6TN36</accession>
<evidence type="ECO:0000313" key="2">
    <source>
        <dbReference type="EMBL" id="MBC8362604.1"/>
    </source>
</evidence>